<proteinExistence type="predicted"/>
<dbReference type="Pfam" id="PF02308">
    <property type="entry name" value="MgtC"/>
    <property type="match status" value="1"/>
</dbReference>
<feature type="transmembrane region" description="Helical" evidence="1">
    <location>
        <begin position="63"/>
        <end position="81"/>
    </location>
</feature>
<keyword evidence="5" id="KW-1185">Reference proteome</keyword>
<feature type="transmembrane region" description="Helical" evidence="1">
    <location>
        <begin position="307"/>
        <end position="327"/>
    </location>
</feature>
<name>A0A7Y0DZN8_9PROT</name>
<dbReference type="PANTHER" id="PTHR39084:SF1">
    <property type="entry name" value="DUF4010 DOMAIN-CONTAINING PROTEIN"/>
    <property type="match status" value="1"/>
</dbReference>
<gene>
    <name evidence="4" type="ORF">HH303_08495</name>
</gene>
<dbReference type="InterPro" id="IPR049177">
    <property type="entry name" value="MgtC_SapB_SrpB_YhiD_N"/>
</dbReference>
<keyword evidence="1" id="KW-0812">Transmembrane</keyword>
<dbReference type="EMBL" id="JABBNT010000002">
    <property type="protein sequence ID" value="NMM44516.1"/>
    <property type="molecule type" value="Genomic_DNA"/>
</dbReference>
<organism evidence="4 5">
    <name type="scientific">Pacificispira spongiicola</name>
    <dbReference type="NCBI Taxonomy" id="2729598"/>
    <lineage>
        <taxon>Bacteria</taxon>
        <taxon>Pseudomonadati</taxon>
        <taxon>Pseudomonadota</taxon>
        <taxon>Alphaproteobacteria</taxon>
        <taxon>Rhodospirillales</taxon>
        <taxon>Rhodospirillaceae</taxon>
        <taxon>Pacificispira</taxon>
    </lineage>
</organism>
<dbReference type="Proteomes" id="UP000539372">
    <property type="component" value="Unassembled WGS sequence"/>
</dbReference>
<feature type="transmembrane region" description="Helical" evidence="1">
    <location>
        <begin position="401"/>
        <end position="419"/>
    </location>
</feature>
<feature type="domain" description="DUF4010" evidence="3">
    <location>
        <begin position="183"/>
        <end position="393"/>
    </location>
</feature>
<feature type="transmembrane region" description="Helical" evidence="1">
    <location>
        <begin position="38"/>
        <end position="57"/>
    </location>
</feature>
<reference evidence="4 5" key="1">
    <citation type="submission" date="2020-04" db="EMBL/GenBank/DDBJ databases">
        <title>Rhodospirillaceae bacterium KN72 isolated from deep sea.</title>
        <authorList>
            <person name="Zhang D.-C."/>
        </authorList>
    </citation>
    <scope>NUCLEOTIDE SEQUENCE [LARGE SCALE GENOMIC DNA]</scope>
    <source>
        <strain evidence="4 5">KN72</strain>
    </source>
</reference>
<sequence>MDQIELLQRLGVALAIGILIGGERGWQARDEDEGERVAGLRTFTLVALLGGIWGLLANKLHPIVPGLVFLGFAGIMGAAYYRAKPHPQERSATTVVAALVTFGLGAYAAMGNMTVAVVGAGATTVILGTKALVHGWLRNVRPEEMNATLKFVAISALLLPILPNRALDPWGALNPFEIWLMVVVIAGLSFAGYVLMRLAGAGTGVLLSGLAGGLVSSTAATLNFARMAREQPTGARLFASGAVLSASVMFVRTLAVAGILQPGLVPALWPPVVGATLAGCAASAVLWRRTAGRTKVLPFDLPNPLELTVAIKFGLLLAVIILAADLIAEHVGDLGLFTLSIVAGLADVDTVTLSFAKDAGAGGAILPSVAVTGILLAMLANTIAKASLALAVGGKGFGGKFALTAGAMAVGGSIGLVLGQ</sequence>
<feature type="transmembrane region" description="Helical" evidence="1">
    <location>
        <begin position="361"/>
        <end position="380"/>
    </location>
</feature>
<keyword evidence="1" id="KW-0472">Membrane</keyword>
<evidence type="ECO:0000313" key="5">
    <source>
        <dbReference type="Proteomes" id="UP000539372"/>
    </source>
</evidence>
<dbReference type="AlphaFoldDB" id="A0A7Y0DZN8"/>
<feature type="transmembrane region" description="Helical" evidence="1">
    <location>
        <begin position="267"/>
        <end position="287"/>
    </location>
</feature>
<feature type="transmembrane region" description="Helical" evidence="1">
    <location>
        <begin position="93"/>
        <end position="110"/>
    </location>
</feature>
<accession>A0A7Y0DZN8</accession>
<feature type="transmembrane region" description="Helical" evidence="1">
    <location>
        <begin position="116"/>
        <end position="137"/>
    </location>
</feature>
<evidence type="ECO:0000259" key="3">
    <source>
        <dbReference type="Pfam" id="PF13194"/>
    </source>
</evidence>
<feature type="transmembrane region" description="Helical" evidence="1">
    <location>
        <begin position="178"/>
        <end position="196"/>
    </location>
</feature>
<dbReference type="RefSeq" id="WP_169624796.1">
    <property type="nucleotide sequence ID" value="NZ_JABBNT010000002.1"/>
</dbReference>
<comment type="caution">
    <text evidence="4">The sequence shown here is derived from an EMBL/GenBank/DDBJ whole genome shotgun (WGS) entry which is preliminary data.</text>
</comment>
<evidence type="ECO:0000256" key="1">
    <source>
        <dbReference type="SAM" id="Phobius"/>
    </source>
</evidence>
<feature type="transmembrane region" description="Helical" evidence="1">
    <location>
        <begin position="237"/>
        <end position="260"/>
    </location>
</feature>
<dbReference type="PANTHER" id="PTHR39084">
    <property type="entry name" value="MEMBRANE PROTEIN-RELATED"/>
    <property type="match status" value="1"/>
</dbReference>
<feature type="transmembrane region" description="Helical" evidence="1">
    <location>
        <begin position="203"/>
        <end position="225"/>
    </location>
</feature>
<dbReference type="Pfam" id="PF13194">
    <property type="entry name" value="DUF4010"/>
    <property type="match status" value="1"/>
</dbReference>
<evidence type="ECO:0000259" key="2">
    <source>
        <dbReference type="Pfam" id="PF02308"/>
    </source>
</evidence>
<keyword evidence="1" id="KW-1133">Transmembrane helix</keyword>
<dbReference type="InterPro" id="IPR025105">
    <property type="entry name" value="DUF4010"/>
</dbReference>
<protein>
    <submittedName>
        <fullName evidence="4">MgtC/SapB family protein</fullName>
    </submittedName>
</protein>
<feature type="domain" description="MgtC/SapB/SrpB/YhiD N-terminal" evidence="2">
    <location>
        <begin position="10"/>
        <end position="134"/>
    </location>
</feature>
<evidence type="ECO:0000313" key="4">
    <source>
        <dbReference type="EMBL" id="NMM44516.1"/>
    </source>
</evidence>